<proteinExistence type="predicted"/>
<reference evidence="1" key="2">
    <citation type="submission" date="2013-04" db="UniProtKB">
        <authorList>
            <consortium name="EnsemblPlants"/>
        </authorList>
    </citation>
    <scope>IDENTIFICATION</scope>
</reference>
<name>J3NCX2_ORYBR</name>
<dbReference type="HOGENOM" id="CLU_2889392_0_0_1"/>
<dbReference type="EnsemblPlants" id="OB12G18300.1">
    <property type="protein sequence ID" value="OB12G18300.1"/>
    <property type="gene ID" value="OB12G18300"/>
</dbReference>
<reference evidence="1" key="1">
    <citation type="journal article" date="2013" name="Nat. Commun.">
        <title>Whole-genome sequencing of Oryza brachyantha reveals mechanisms underlying Oryza genome evolution.</title>
        <authorList>
            <person name="Chen J."/>
            <person name="Huang Q."/>
            <person name="Gao D."/>
            <person name="Wang J."/>
            <person name="Lang Y."/>
            <person name="Liu T."/>
            <person name="Li B."/>
            <person name="Bai Z."/>
            <person name="Luis Goicoechea J."/>
            <person name="Liang C."/>
            <person name="Chen C."/>
            <person name="Zhang W."/>
            <person name="Sun S."/>
            <person name="Liao Y."/>
            <person name="Zhang X."/>
            <person name="Yang L."/>
            <person name="Song C."/>
            <person name="Wang M."/>
            <person name="Shi J."/>
            <person name="Liu G."/>
            <person name="Liu J."/>
            <person name="Zhou H."/>
            <person name="Zhou W."/>
            <person name="Yu Q."/>
            <person name="An N."/>
            <person name="Chen Y."/>
            <person name="Cai Q."/>
            <person name="Wang B."/>
            <person name="Liu B."/>
            <person name="Min J."/>
            <person name="Huang Y."/>
            <person name="Wu H."/>
            <person name="Li Z."/>
            <person name="Zhang Y."/>
            <person name="Yin Y."/>
            <person name="Song W."/>
            <person name="Jiang J."/>
            <person name="Jackson S.A."/>
            <person name="Wing R.A."/>
            <person name="Wang J."/>
            <person name="Chen M."/>
        </authorList>
    </citation>
    <scope>NUCLEOTIDE SEQUENCE [LARGE SCALE GENOMIC DNA]</scope>
    <source>
        <strain evidence="1">cv. IRGC 101232</strain>
    </source>
</reference>
<dbReference type="Gramene" id="OB12G18300.1">
    <property type="protein sequence ID" value="OB12G18300.1"/>
    <property type="gene ID" value="OB12G18300"/>
</dbReference>
<keyword evidence="2" id="KW-1185">Reference proteome</keyword>
<protein>
    <submittedName>
        <fullName evidence="1">Uncharacterized protein</fullName>
    </submittedName>
</protein>
<evidence type="ECO:0000313" key="2">
    <source>
        <dbReference type="Proteomes" id="UP000006038"/>
    </source>
</evidence>
<organism evidence="1">
    <name type="scientific">Oryza brachyantha</name>
    <name type="common">malo sina</name>
    <dbReference type="NCBI Taxonomy" id="4533"/>
    <lineage>
        <taxon>Eukaryota</taxon>
        <taxon>Viridiplantae</taxon>
        <taxon>Streptophyta</taxon>
        <taxon>Embryophyta</taxon>
        <taxon>Tracheophyta</taxon>
        <taxon>Spermatophyta</taxon>
        <taxon>Magnoliopsida</taxon>
        <taxon>Liliopsida</taxon>
        <taxon>Poales</taxon>
        <taxon>Poaceae</taxon>
        <taxon>BOP clade</taxon>
        <taxon>Oryzoideae</taxon>
        <taxon>Oryzeae</taxon>
        <taxon>Oryzinae</taxon>
        <taxon>Oryza</taxon>
    </lineage>
</organism>
<dbReference type="AlphaFoldDB" id="J3NCX2"/>
<accession>J3NCX2</accession>
<dbReference type="Proteomes" id="UP000006038">
    <property type="component" value="Chromosome 12"/>
</dbReference>
<sequence>MAKWDVPAEVGRNAKKAAMMKQPHHVTKFQSQEGGSRCRICPSIVVAGKEMIIGVSVDCLQET</sequence>
<evidence type="ECO:0000313" key="1">
    <source>
        <dbReference type="EnsemblPlants" id="OB12G18300.1"/>
    </source>
</evidence>